<dbReference type="PANTHER" id="PTHR46648">
    <property type="entry name" value="HIT FAMILY PROTEIN 1"/>
    <property type="match status" value="1"/>
</dbReference>
<feature type="active site" description="Tele-AMP-histidine intermediate" evidence="1">
    <location>
        <position position="94"/>
    </location>
</feature>
<dbReference type="GO" id="GO:0009117">
    <property type="term" value="P:nucleotide metabolic process"/>
    <property type="evidence" value="ECO:0007669"/>
    <property type="project" value="TreeGrafter"/>
</dbReference>
<evidence type="ECO:0000256" key="1">
    <source>
        <dbReference type="PIRSR" id="PIRSR601310-1"/>
    </source>
</evidence>
<accession>A0A2H5F0T3</accession>
<evidence type="ECO:0000259" key="4">
    <source>
        <dbReference type="PROSITE" id="PS51084"/>
    </source>
</evidence>
<gene>
    <name evidence="5" type="ORF">CX676_13985</name>
</gene>
<dbReference type="Pfam" id="PF01230">
    <property type="entry name" value="HIT"/>
    <property type="match status" value="1"/>
</dbReference>
<dbReference type="InterPro" id="IPR001310">
    <property type="entry name" value="Histidine_triad_HIT"/>
</dbReference>
<dbReference type="AlphaFoldDB" id="A0A2H5F0T3"/>
<organism evidence="5 6">
    <name type="scientific">Paracoccus zhejiangensis</name>
    <dbReference type="NCBI Taxonomy" id="1077935"/>
    <lineage>
        <taxon>Bacteria</taxon>
        <taxon>Pseudomonadati</taxon>
        <taxon>Pseudomonadota</taxon>
        <taxon>Alphaproteobacteria</taxon>
        <taxon>Rhodobacterales</taxon>
        <taxon>Paracoccaceae</taxon>
        <taxon>Paracoccus</taxon>
    </lineage>
</organism>
<feature type="short sequence motif" description="Histidine triad motif" evidence="2 3">
    <location>
        <begin position="92"/>
        <end position="96"/>
    </location>
</feature>
<evidence type="ECO:0000256" key="2">
    <source>
        <dbReference type="PIRSR" id="PIRSR601310-3"/>
    </source>
</evidence>
<dbReference type="SUPFAM" id="SSF54197">
    <property type="entry name" value="HIT-like"/>
    <property type="match status" value="1"/>
</dbReference>
<protein>
    <submittedName>
        <fullName evidence="5">HIT family protein</fullName>
    </submittedName>
</protein>
<feature type="domain" description="HIT" evidence="4">
    <location>
        <begin position="5"/>
        <end position="108"/>
    </location>
</feature>
<dbReference type="PANTHER" id="PTHR46648:SF1">
    <property type="entry name" value="ADENOSINE 5'-MONOPHOSPHORAMIDASE HNT1"/>
    <property type="match status" value="1"/>
</dbReference>
<proteinExistence type="predicted"/>
<dbReference type="RefSeq" id="WP_101753173.1">
    <property type="nucleotide sequence ID" value="NZ_CP025430.1"/>
</dbReference>
<reference evidence="5 6" key="1">
    <citation type="journal article" date="2013" name="Antonie Van Leeuwenhoek">
        <title>Paracoccus zhejiangensis sp. nov., isolated from activated sludge in wastewater-treatment system.</title>
        <authorList>
            <person name="Wu Z.G."/>
            <person name="Zhang D.F."/>
            <person name="Liu Y.L."/>
            <person name="Wang F."/>
            <person name="Jiang X."/>
            <person name="Li C."/>
            <person name="Li S.P."/>
            <person name="Hong Q."/>
            <person name="Li W.J."/>
        </authorList>
    </citation>
    <scope>NUCLEOTIDE SEQUENCE [LARGE SCALE GENOMIC DNA]</scope>
    <source>
        <strain evidence="5 6">J6</strain>
    </source>
</reference>
<dbReference type="Proteomes" id="UP000234530">
    <property type="component" value="Chromosome"/>
</dbReference>
<dbReference type="InterPro" id="IPR036265">
    <property type="entry name" value="HIT-like_sf"/>
</dbReference>
<evidence type="ECO:0000256" key="3">
    <source>
        <dbReference type="PROSITE-ProRule" id="PRU00464"/>
    </source>
</evidence>
<dbReference type="InterPro" id="IPR011146">
    <property type="entry name" value="HIT-like"/>
</dbReference>
<name>A0A2H5F0T3_9RHOB</name>
<dbReference type="PROSITE" id="PS51084">
    <property type="entry name" value="HIT_2"/>
    <property type="match status" value="1"/>
</dbReference>
<evidence type="ECO:0000313" key="6">
    <source>
        <dbReference type="Proteomes" id="UP000234530"/>
    </source>
</evidence>
<dbReference type="KEGG" id="pzh:CX676_13985"/>
<dbReference type="Gene3D" id="3.30.428.10">
    <property type="entry name" value="HIT-like"/>
    <property type="match status" value="1"/>
</dbReference>
<dbReference type="GO" id="GO:0003824">
    <property type="term" value="F:catalytic activity"/>
    <property type="evidence" value="ECO:0007669"/>
    <property type="project" value="InterPro"/>
</dbReference>
<dbReference type="EMBL" id="CP025430">
    <property type="protein sequence ID" value="AUH65146.1"/>
    <property type="molecule type" value="Genomic_DNA"/>
</dbReference>
<evidence type="ECO:0000313" key="5">
    <source>
        <dbReference type="EMBL" id="AUH65146.1"/>
    </source>
</evidence>
<keyword evidence="6" id="KW-1185">Reference proteome</keyword>
<dbReference type="PRINTS" id="PR00332">
    <property type="entry name" value="HISTRIAD"/>
</dbReference>
<sequence length="144" mass="15984">MADCLFCRIAAGDLPAYRLYEDAHILAFLDLHPVREGHALVIPKAHHVWFEDLPEDLAARITHCAQDLARAMKRLYGVPRVGMAFTGIHVPHAHAHVVPMHHVHDMTSMAYLGEGLDGFSAPPQLPVETMVEVAERLRAALDRG</sequence>
<dbReference type="OrthoDB" id="9784774at2"/>